<dbReference type="InterPro" id="IPR011990">
    <property type="entry name" value="TPR-like_helical_dom_sf"/>
</dbReference>
<sequence>MGTVALRLAAAPMFLSGLGCAASSTNAQQPVGTIMELDGSRLAVSPQEMRALSELGNLVRSGQRGAQDRALAEARRVSNGSDARYALALYEVEIGTQRDDDTMRARALDVLIANPLTRRDRLPGYLGIRGQIAYRMGDFAAAGEFWGRLAELTPSDPDVFANLAQARLAQGDAPGAMDLLMRAIAARGAAHQPVPEGWYRQRLGIAQQGHLVAPGIDAARALVSAYPSPANWRAALSVYRQLALPEGAMEIDFFRLMRHVGALAQAAEYQRMAQLLGRLGEPIEAKAVLDEGIARGLLDAGTSPTREIIAEMDRAVANPRSGSTQRSAPTNRAGAQVRLGLSRLLAGRRAEAEAAFRAAEEDPAGGGYADIAYFWLTSLAQDSALR</sequence>
<evidence type="ECO:0000313" key="2">
    <source>
        <dbReference type="EMBL" id="TXC62877.1"/>
    </source>
</evidence>
<feature type="signal peptide" evidence="1">
    <location>
        <begin position="1"/>
        <end position="21"/>
    </location>
</feature>
<dbReference type="Gene3D" id="1.25.40.10">
    <property type="entry name" value="Tetratricopeptide repeat domain"/>
    <property type="match status" value="1"/>
</dbReference>
<dbReference type="EMBL" id="VOQQ01000001">
    <property type="protein sequence ID" value="TXC62877.1"/>
    <property type="molecule type" value="Genomic_DNA"/>
</dbReference>
<evidence type="ECO:0000313" key="3">
    <source>
        <dbReference type="Proteomes" id="UP000321249"/>
    </source>
</evidence>
<reference evidence="2 3" key="1">
    <citation type="journal article" date="2015" name="J. Microbiol.">
        <title>Sphingosinicella ginsenosidimutans sp. nov., with ginsenoside converting activity.</title>
        <authorList>
            <person name="Kim J.K."/>
            <person name="Kang M.S."/>
            <person name="Park S.C."/>
            <person name="Kim K.M."/>
            <person name="Choi K."/>
            <person name="Yoon M.H."/>
            <person name="Im W.T."/>
        </authorList>
    </citation>
    <scope>NUCLEOTIDE SEQUENCE [LARGE SCALE GENOMIC DNA]</scope>
    <source>
        <strain evidence="2 3">BS-11</strain>
    </source>
</reference>
<keyword evidence="1" id="KW-0732">Signal</keyword>
<evidence type="ECO:0000256" key="1">
    <source>
        <dbReference type="SAM" id="SignalP"/>
    </source>
</evidence>
<gene>
    <name evidence="2" type="ORF">FRZ32_03860</name>
</gene>
<dbReference type="SUPFAM" id="SSF48452">
    <property type="entry name" value="TPR-like"/>
    <property type="match status" value="1"/>
</dbReference>
<name>A0A5C6TR11_9SPHN</name>
<comment type="caution">
    <text evidence="2">The sequence shown here is derived from an EMBL/GenBank/DDBJ whole genome shotgun (WGS) entry which is preliminary data.</text>
</comment>
<accession>A0A5C6TR11</accession>
<dbReference type="Proteomes" id="UP000321249">
    <property type="component" value="Unassembled WGS sequence"/>
</dbReference>
<dbReference type="RefSeq" id="WP_147042264.1">
    <property type="nucleotide sequence ID" value="NZ_BAABIR010000002.1"/>
</dbReference>
<keyword evidence="3" id="KW-1185">Reference proteome</keyword>
<feature type="chain" id="PRO_5023137586" evidence="1">
    <location>
        <begin position="22"/>
        <end position="386"/>
    </location>
</feature>
<proteinExistence type="predicted"/>
<organism evidence="2 3">
    <name type="scientific">Allosphingosinicella ginsenosidimutans</name>
    <dbReference type="NCBI Taxonomy" id="1176539"/>
    <lineage>
        <taxon>Bacteria</taxon>
        <taxon>Pseudomonadati</taxon>
        <taxon>Pseudomonadota</taxon>
        <taxon>Alphaproteobacteria</taxon>
        <taxon>Sphingomonadales</taxon>
        <taxon>Sphingomonadaceae</taxon>
        <taxon>Allosphingosinicella</taxon>
    </lineage>
</organism>
<dbReference type="AlphaFoldDB" id="A0A5C6TR11"/>
<dbReference type="OrthoDB" id="7325958at2"/>
<dbReference type="PROSITE" id="PS51257">
    <property type="entry name" value="PROKAR_LIPOPROTEIN"/>
    <property type="match status" value="1"/>
</dbReference>
<protein>
    <submittedName>
        <fullName evidence="2">Uncharacterized protein</fullName>
    </submittedName>
</protein>